<dbReference type="GO" id="GO:0008448">
    <property type="term" value="F:N-acetylglucosamine-6-phosphate deacetylase activity"/>
    <property type="evidence" value="ECO:0007669"/>
    <property type="project" value="InterPro"/>
</dbReference>
<dbReference type="AlphaFoldDB" id="A0A1B8TRN8"/>
<feature type="binding site" evidence="7">
    <location>
        <position position="248"/>
    </location>
    <ligand>
        <name>substrate</name>
    </ligand>
</feature>
<reference evidence="11" key="1">
    <citation type="submission" date="2016-02" db="EMBL/GenBank/DDBJ databases">
        <authorList>
            <person name="Shin S.-K."/>
            <person name="Yi H."/>
            <person name="Kim E."/>
        </authorList>
    </citation>
    <scope>NUCLEOTIDE SEQUENCE [LARGE SCALE GENOMIC DNA]</scope>
    <source>
        <strain evidence="11">LPB0003</strain>
    </source>
</reference>
<comment type="caution">
    <text evidence="10">The sequence shown here is derived from an EMBL/GenBank/DDBJ whole genome shotgun (WGS) entry which is preliminary data.</text>
</comment>
<dbReference type="KEGG" id="pob:LPB03_14070"/>
<feature type="domain" description="Amidohydrolase-related" evidence="9">
    <location>
        <begin position="42"/>
        <end position="382"/>
    </location>
</feature>
<evidence type="ECO:0000256" key="2">
    <source>
        <dbReference type="ARBA" id="ARBA00022723"/>
    </source>
</evidence>
<gene>
    <name evidence="10" type="ORF">LPB3_15235</name>
</gene>
<dbReference type="GO" id="GO:0046872">
    <property type="term" value="F:metal ion binding"/>
    <property type="evidence" value="ECO:0007669"/>
    <property type="project" value="UniProtKB-KW"/>
</dbReference>
<dbReference type="InterPro" id="IPR011059">
    <property type="entry name" value="Metal-dep_hydrolase_composite"/>
</dbReference>
<feature type="binding site" evidence="8">
    <location>
        <position position="124"/>
    </location>
    <ligand>
        <name>Zn(2+)</name>
        <dbReference type="ChEBI" id="CHEBI:29105"/>
    </ligand>
</feature>
<proteinExistence type="inferred from homology"/>
<dbReference type="PANTHER" id="PTHR11113:SF14">
    <property type="entry name" value="N-ACETYLGLUCOSAMINE-6-PHOSPHATE DEACETYLASE"/>
    <property type="match status" value="1"/>
</dbReference>
<dbReference type="EMBL" id="LSFM01000025">
    <property type="protein sequence ID" value="OBY62128.1"/>
    <property type="molecule type" value="Genomic_DNA"/>
</dbReference>
<dbReference type="RefSeq" id="WP_065320479.1">
    <property type="nucleotide sequence ID" value="NZ_CP017477.1"/>
</dbReference>
<evidence type="ECO:0000256" key="7">
    <source>
        <dbReference type="PIRSR" id="PIRSR038994-2"/>
    </source>
</evidence>
<evidence type="ECO:0000256" key="5">
    <source>
        <dbReference type="PIRNR" id="PIRNR038994"/>
    </source>
</evidence>
<feature type="binding site" evidence="8">
    <location>
        <position position="192"/>
    </location>
    <ligand>
        <name>Zn(2+)</name>
        <dbReference type="ChEBI" id="CHEBI:29105"/>
    </ligand>
</feature>
<feature type="binding site" evidence="7">
    <location>
        <begin position="216"/>
        <end position="217"/>
    </location>
    <ligand>
        <name>substrate</name>
    </ligand>
</feature>
<comment type="similarity">
    <text evidence="1 5">Belongs to the metallo-dependent hydrolases superfamily. NagA family.</text>
</comment>
<keyword evidence="11" id="KW-1185">Reference proteome</keyword>
<comment type="cofactor">
    <cofactor evidence="8">
        <name>a divalent metal cation</name>
        <dbReference type="ChEBI" id="CHEBI:60240"/>
    </cofactor>
    <text evidence="8">Binds 1 divalent metal cation per subunit.</text>
</comment>
<dbReference type="OrthoDB" id="9776488at2"/>
<feature type="binding site" evidence="7">
    <location>
        <position position="137"/>
    </location>
    <ligand>
        <name>substrate</name>
    </ligand>
</feature>
<name>A0A1B8TRN8_9FLAO</name>
<dbReference type="STRING" id="1774273.LPB03_14070"/>
<evidence type="ECO:0000313" key="11">
    <source>
        <dbReference type="Proteomes" id="UP000092584"/>
    </source>
</evidence>
<evidence type="ECO:0000256" key="8">
    <source>
        <dbReference type="PIRSR" id="PIRSR038994-3"/>
    </source>
</evidence>
<feature type="binding site" evidence="7">
    <location>
        <begin position="307"/>
        <end position="309"/>
    </location>
    <ligand>
        <name>substrate</name>
    </ligand>
</feature>
<keyword evidence="2 8" id="KW-0479">Metal-binding</keyword>
<sequence>MSKNKTFKALDYRTNKPISVDVENGKICAISEIIETLDTNYFVAPGLVDLQINGFKGIDFNSLDLKITDVHEICNILLEKGITSFYPTVITNSSEAIELLLTTISTACNNSKKTDACIGGIHLEGPFISFQDGPRGAHSKDFVQAPDWNLFEKWQKAANGKIKIITLSPEWENSTEFIEKCIKSGVIVSIGHTAATTEQIQNAIKAGATMSTHLGNGCHAMLPRHKNYIFEQLASEKLWSTLIADGFHLPDSLLKIFLKTKPNKSILVSDATSFAGLPSGTYKSHIGGNVELNEDGKLCMQDNIDMLAGSAQSLLWCVNQLVKKQITSLQDTWNMASIKPTEALFGTSNNFLEVGYKADFVLFEKNINGIQIKQTIKDGEIVFSDLIKNS</sequence>
<feature type="active site" description="Proton donor/acceptor" evidence="6">
    <location>
        <position position="270"/>
    </location>
</feature>
<dbReference type="Gene3D" id="3.20.20.140">
    <property type="entry name" value="Metal-dependent hydrolases"/>
    <property type="match status" value="1"/>
</dbReference>
<dbReference type="PIRSF" id="PIRSF038994">
    <property type="entry name" value="NagA"/>
    <property type="match status" value="1"/>
</dbReference>
<dbReference type="GO" id="GO:0006046">
    <property type="term" value="P:N-acetylglucosamine catabolic process"/>
    <property type="evidence" value="ECO:0007669"/>
    <property type="project" value="TreeGrafter"/>
</dbReference>
<evidence type="ECO:0000256" key="4">
    <source>
        <dbReference type="ARBA" id="ARBA00023277"/>
    </source>
</evidence>
<keyword evidence="4 5" id="KW-0119">Carbohydrate metabolism</keyword>
<dbReference type="InterPro" id="IPR032466">
    <property type="entry name" value="Metal_Hydrolase"/>
</dbReference>
<evidence type="ECO:0000313" key="10">
    <source>
        <dbReference type="EMBL" id="OBY62128.1"/>
    </source>
</evidence>
<dbReference type="SUPFAM" id="SSF51556">
    <property type="entry name" value="Metallo-dependent hydrolases"/>
    <property type="match status" value="1"/>
</dbReference>
<evidence type="ECO:0000259" key="9">
    <source>
        <dbReference type="Pfam" id="PF01979"/>
    </source>
</evidence>
<dbReference type="SUPFAM" id="SSF51338">
    <property type="entry name" value="Composite domain of metallo-dependent hydrolases"/>
    <property type="match status" value="1"/>
</dbReference>
<evidence type="ECO:0000256" key="3">
    <source>
        <dbReference type="ARBA" id="ARBA00022801"/>
    </source>
</evidence>
<feature type="binding site" evidence="8">
    <location>
        <position position="213"/>
    </location>
    <ligand>
        <name>Zn(2+)</name>
        <dbReference type="ChEBI" id="CHEBI:29105"/>
    </ligand>
</feature>
<dbReference type="PANTHER" id="PTHR11113">
    <property type="entry name" value="N-ACETYLGLUCOSAMINE-6-PHOSPHATE DEACETYLASE"/>
    <property type="match status" value="1"/>
</dbReference>
<evidence type="ECO:0000256" key="6">
    <source>
        <dbReference type="PIRSR" id="PIRSR038994-1"/>
    </source>
</evidence>
<keyword evidence="3 5" id="KW-0378">Hydrolase</keyword>
<dbReference type="Pfam" id="PF01979">
    <property type="entry name" value="Amidohydro_1"/>
    <property type="match status" value="1"/>
</dbReference>
<dbReference type="InterPro" id="IPR006680">
    <property type="entry name" value="Amidohydro-rel"/>
</dbReference>
<feature type="binding site" evidence="7">
    <location>
        <position position="224"/>
    </location>
    <ligand>
        <name>substrate</name>
    </ligand>
</feature>
<dbReference type="Proteomes" id="UP000092584">
    <property type="component" value="Unassembled WGS sequence"/>
</dbReference>
<protein>
    <submittedName>
        <fullName evidence="10">N-acetylglucosamine-6-phosphate deacetylase</fullName>
    </submittedName>
</protein>
<accession>A0A1B8TRN8</accession>
<organism evidence="10 11">
    <name type="scientific">Polaribacter vadi</name>
    <dbReference type="NCBI Taxonomy" id="1774273"/>
    <lineage>
        <taxon>Bacteria</taxon>
        <taxon>Pseudomonadati</taxon>
        <taxon>Bacteroidota</taxon>
        <taxon>Flavobacteriia</taxon>
        <taxon>Flavobacteriales</taxon>
        <taxon>Flavobacteriaceae</taxon>
    </lineage>
</organism>
<evidence type="ECO:0000256" key="1">
    <source>
        <dbReference type="ARBA" id="ARBA00010716"/>
    </source>
</evidence>
<dbReference type="InterPro" id="IPR003764">
    <property type="entry name" value="GlcNAc_6-P_deAcase"/>
</dbReference>